<proteinExistence type="predicted"/>
<comment type="caution">
    <text evidence="1">The sequence shown here is derived from an EMBL/GenBank/DDBJ whole genome shotgun (WGS) entry which is preliminary data.</text>
</comment>
<gene>
    <name evidence="1" type="ORF">QCA50_009907</name>
</gene>
<evidence type="ECO:0000313" key="2">
    <source>
        <dbReference type="Proteomes" id="UP001385951"/>
    </source>
</evidence>
<dbReference type="EMBL" id="JASBNA010000015">
    <property type="protein sequence ID" value="KAK7686832.1"/>
    <property type="molecule type" value="Genomic_DNA"/>
</dbReference>
<name>A0AAW0GA81_9APHY</name>
<reference evidence="1 2" key="1">
    <citation type="submission" date="2022-09" db="EMBL/GenBank/DDBJ databases">
        <authorList>
            <person name="Palmer J.M."/>
        </authorList>
    </citation>
    <scope>NUCLEOTIDE SEQUENCE [LARGE SCALE GENOMIC DNA]</scope>
    <source>
        <strain evidence="1 2">DSM 7382</strain>
    </source>
</reference>
<accession>A0AAW0GA81</accession>
<organism evidence="1 2">
    <name type="scientific">Cerrena zonata</name>
    <dbReference type="NCBI Taxonomy" id="2478898"/>
    <lineage>
        <taxon>Eukaryota</taxon>
        <taxon>Fungi</taxon>
        <taxon>Dikarya</taxon>
        <taxon>Basidiomycota</taxon>
        <taxon>Agaricomycotina</taxon>
        <taxon>Agaricomycetes</taxon>
        <taxon>Polyporales</taxon>
        <taxon>Cerrenaceae</taxon>
        <taxon>Cerrena</taxon>
    </lineage>
</organism>
<dbReference type="Proteomes" id="UP001385951">
    <property type="component" value="Unassembled WGS sequence"/>
</dbReference>
<keyword evidence="2" id="KW-1185">Reference proteome</keyword>
<evidence type="ECO:0000313" key="1">
    <source>
        <dbReference type="EMBL" id="KAK7686832.1"/>
    </source>
</evidence>
<protein>
    <submittedName>
        <fullName evidence="1">Uncharacterized protein</fullName>
    </submittedName>
</protein>
<sequence>MEFTQKYLIALPKTGAMDSGLSRQQAINTCNGVGNWKIIVKILSTATSSTFQVDNGDEPGGVNKFLEKNKSRIDN</sequence>
<dbReference type="AlphaFoldDB" id="A0AAW0GA81"/>